<feature type="compositionally biased region" description="Low complexity" evidence="1">
    <location>
        <begin position="257"/>
        <end position="274"/>
    </location>
</feature>
<gene>
    <name evidence="2" type="ORF">CVLEPA_LOCUS16152</name>
</gene>
<feature type="compositionally biased region" description="Polar residues" evidence="1">
    <location>
        <begin position="73"/>
        <end position="100"/>
    </location>
</feature>
<dbReference type="Proteomes" id="UP001642483">
    <property type="component" value="Unassembled WGS sequence"/>
</dbReference>
<keyword evidence="3" id="KW-1185">Reference proteome</keyword>
<evidence type="ECO:0000313" key="3">
    <source>
        <dbReference type="Proteomes" id="UP001642483"/>
    </source>
</evidence>
<evidence type="ECO:0000313" key="2">
    <source>
        <dbReference type="EMBL" id="CAK8684983.1"/>
    </source>
</evidence>
<feature type="compositionally biased region" description="Low complexity" evidence="1">
    <location>
        <begin position="20"/>
        <end position="33"/>
    </location>
</feature>
<feature type="compositionally biased region" description="Basic and acidic residues" evidence="1">
    <location>
        <begin position="1"/>
        <end position="13"/>
    </location>
</feature>
<organism evidence="2 3">
    <name type="scientific">Clavelina lepadiformis</name>
    <name type="common">Light-bulb sea squirt</name>
    <name type="synonym">Ascidia lepadiformis</name>
    <dbReference type="NCBI Taxonomy" id="159417"/>
    <lineage>
        <taxon>Eukaryota</taxon>
        <taxon>Metazoa</taxon>
        <taxon>Chordata</taxon>
        <taxon>Tunicata</taxon>
        <taxon>Ascidiacea</taxon>
        <taxon>Aplousobranchia</taxon>
        <taxon>Clavelinidae</taxon>
        <taxon>Clavelina</taxon>
    </lineage>
</organism>
<protein>
    <submittedName>
        <fullName evidence="2">Uncharacterized protein</fullName>
    </submittedName>
</protein>
<proteinExistence type="predicted"/>
<comment type="caution">
    <text evidence="2">The sequence shown here is derived from an EMBL/GenBank/DDBJ whole genome shotgun (WGS) entry which is preliminary data.</text>
</comment>
<feature type="region of interest" description="Disordered" evidence="1">
    <location>
        <begin position="228"/>
        <end position="280"/>
    </location>
</feature>
<dbReference type="EMBL" id="CAWYQH010000098">
    <property type="protein sequence ID" value="CAK8684983.1"/>
    <property type="molecule type" value="Genomic_DNA"/>
</dbReference>
<sequence>MSRVFNEVDKDVKQLMQPQSSLSPDVSRLSSSPAYDSARYMDASRSNKNFTKPPVNRSIISSINEPQSDDRTSNISKKNLLESDTSPPQSENFDGSQTSVLLSRKSVREIPPVMKFPESNGFQVGNESLEAQVLADMKLGMEEDEVVDDPKRRMEEKVNYQDHFNDSLEQCLGITGLEISWSTYHHPPPMQPQDYEAEMQRNDPSSQANRALDGLLLDHSNPRDWANLLSPPMILPSTRTQQKKESYWDVESGGNESDSMGLSDGSSSVSIKSSNGAETDEEEMLDLMYDPCFKCYFDPKNGMYYELKN</sequence>
<evidence type="ECO:0000256" key="1">
    <source>
        <dbReference type="SAM" id="MobiDB-lite"/>
    </source>
</evidence>
<name>A0ABP0FZG4_CLALP</name>
<accession>A0ABP0FZG4</accession>
<feature type="region of interest" description="Disordered" evidence="1">
    <location>
        <begin position="1"/>
        <end position="100"/>
    </location>
</feature>
<reference evidence="2 3" key="1">
    <citation type="submission" date="2024-02" db="EMBL/GenBank/DDBJ databases">
        <authorList>
            <person name="Daric V."/>
            <person name="Darras S."/>
        </authorList>
    </citation>
    <scope>NUCLEOTIDE SEQUENCE [LARGE SCALE GENOMIC DNA]</scope>
</reference>